<feature type="compositionally biased region" description="Low complexity" evidence="1">
    <location>
        <begin position="8"/>
        <end position="26"/>
    </location>
</feature>
<accession>A0ABR4KQ75</accession>
<feature type="compositionally biased region" description="Low complexity" evidence="1">
    <location>
        <begin position="57"/>
        <end position="92"/>
    </location>
</feature>
<feature type="region of interest" description="Disordered" evidence="1">
    <location>
        <begin position="178"/>
        <end position="205"/>
    </location>
</feature>
<keyword evidence="3" id="KW-1185">Reference proteome</keyword>
<name>A0ABR4KQ75_9EURO</name>
<dbReference type="EMBL" id="JBFXLU010000014">
    <property type="protein sequence ID" value="KAL2854435.1"/>
    <property type="molecule type" value="Genomic_DNA"/>
</dbReference>
<dbReference type="Proteomes" id="UP001610446">
    <property type="component" value="Unassembled WGS sequence"/>
</dbReference>
<protein>
    <submittedName>
        <fullName evidence="2">Uncharacterized protein</fullName>
    </submittedName>
</protein>
<evidence type="ECO:0000313" key="2">
    <source>
        <dbReference type="EMBL" id="KAL2854435.1"/>
    </source>
</evidence>
<feature type="compositionally biased region" description="Polar residues" evidence="1">
    <location>
        <begin position="27"/>
        <end position="36"/>
    </location>
</feature>
<sequence>MAYRRESLSSTSTSSSSSSVSSFSSTARNRGASTQKFKLKRWLSSQLLTPRQPSNSTTTATTTTNTTATTTANTLLTTNNTNINNPTTTNDTKLSPTTSASKLQARKLKSSTSSSSSLGINKPHHHDGPNYNSHVPEYNPAAYYTNHRDERTIHLQTEYTSPNDPLSDSYAAYCRAFTSSPSPDRQQKRIPLPRLPTSTDTDGFEPIRETETETGAKTIIQEKRSPTELSHPHYSPSRDFERGPQFIIGSTIASAAEATPATASTSAAAAASAPPIRFLPVGAHGYQPASWALPRPPTPPPGILTPARYEEMQRRAEEEMEREMKDKKNWEGGLLTWCLPIRASWVPWGRPKEP</sequence>
<gene>
    <name evidence="2" type="ORF">BJY01DRAFT_30410</name>
</gene>
<feature type="region of interest" description="Disordered" evidence="1">
    <location>
        <begin position="1"/>
        <end position="139"/>
    </location>
</feature>
<comment type="caution">
    <text evidence="2">The sequence shown here is derived from an EMBL/GenBank/DDBJ whole genome shotgun (WGS) entry which is preliminary data.</text>
</comment>
<organism evidence="2 3">
    <name type="scientific">Aspergillus pseudoustus</name>
    <dbReference type="NCBI Taxonomy" id="1810923"/>
    <lineage>
        <taxon>Eukaryota</taxon>
        <taxon>Fungi</taxon>
        <taxon>Dikarya</taxon>
        <taxon>Ascomycota</taxon>
        <taxon>Pezizomycotina</taxon>
        <taxon>Eurotiomycetes</taxon>
        <taxon>Eurotiomycetidae</taxon>
        <taxon>Eurotiales</taxon>
        <taxon>Aspergillaceae</taxon>
        <taxon>Aspergillus</taxon>
        <taxon>Aspergillus subgen. Nidulantes</taxon>
    </lineage>
</organism>
<evidence type="ECO:0000313" key="3">
    <source>
        <dbReference type="Proteomes" id="UP001610446"/>
    </source>
</evidence>
<reference evidence="2 3" key="1">
    <citation type="submission" date="2024-07" db="EMBL/GenBank/DDBJ databases">
        <title>Section-level genome sequencing and comparative genomics of Aspergillus sections Usti and Cavernicolus.</title>
        <authorList>
            <consortium name="Lawrence Berkeley National Laboratory"/>
            <person name="Nybo J.L."/>
            <person name="Vesth T.C."/>
            <person name="Theobald S."/>
            <person name="Frisvad J.C."/>
            <person name="Larsen T.O."/>
            <person name="Kjaerboelling I."/>
            <person name="Rothschild-Mancinelli K."/>
            <person name="Lyhne E.K."/>
            <person name="Kogle M.E."/>
            <person name="Barry K."/>
            <person name="Clum A."/>
            <person name="Na H."/>
            <person name="Ledsgaard L."/>
            <person name="Lin J."/>
            <person name="Lipzen A."/>
            <person name="Kuo A."/>
            <person name="Riley R."/>
            <person name="Mondo S."/>
            <person name="Labutti K."/>
            <person name="Haridas S."/>
            <person name="Pangalinan J."/>
            <person name="Salamov A.A."/>
            <person name="Simmons B.A."/>
            <person name="Magnuson J.K."/>
            <person name="Chen J."/>
            <person name="Drula E."/>
            <person name="Henrissat B."/>
            <person name="Wiebenga A."/>
            <person name="Lubbers R.J."/>
            <person name="Gomes A.C."/>
            <person name="Makela M.R."/>
            <person name="Stajich J."/>
            <person name="Grigoriev I.V."/>
            <person name="Mortensen U.H."/>
            <person name="De Vries R.P."/>
            <person name="Baker S.E."/>
            <person name="Andersen M.R."/>
        </authorList>
    </citation>
    <scope>NUCLEOTIDE SEQUENCE [LARGE SCALE GENOMIC DNA]</scope>
    <source>
        <strain evidence="2 3">CBS 123904</strain>
    </source>
</reference>
<feature type="compositionally biased region" description="Polar residues" evidence="1">
    <location>
        <begin position="93"/>
        <end position="102"/>
    </location>
</feature>
<evidence type="ECO:0000256" key="1">
    <source>
        <dbReference type="SAM" id="MobiDB-lite"/>
    </source>
</evidence>
<feature type="compositionally biased region" description="Polar residues" evidence="1">
    <location>
        <begin position="43"/>
        <end position="56"/>
    </location>
</feature>
<proteinExistence type="predicted"/>